<evidence type="ECO:0000259" key="2">
    <source>
        <dbReference type="Pfam" id="PF18069"/>
    </source>
</evidence>
<gene>
    <name evidence="4" type="ORF">GRX03_03015</name>
</gene>
<protein>
    <submittedName>
        <fullName evidence="4">Uncharacterized protein</fullName>
    </submittedName>
</protein>
<dbReference type="InterPro" id="IPR055772">
    <property type="entry name" value="DUF7348"/>
</dbReference>
<comment type="caution">
    <text evidence="4">The sequence shown here is derived from an EMBL/GenBank/DDBJ whole genome shotgun (WGS) entry which is preliminary data.</text>
</comment>
<reference evidence="4 5" key="1">
    <citation type="submission" date="2019-12" db="EMBL/GenBank/DDBJ databases">
        <title>Isolation and characterization of three novel carbon monoxide-oxidizing members of Halobacteria from salione crusts and soils.</title>
        <authorList>
            <person name="Myers M.R."/>
            <person name="King G.M."/>
        </authorList>
    </citation>
    <scope>NUCLEOTIDE SEQUENCE [LARGE SCALE GENOMIC DNA]</scope>
    <source>
        <strain evidence="4 5">WSH3</strain>
    </source>
</reference>
<feature type="domain" description="DUF7348" evidence="3">
    <location>
        <begin position="3"/>
        <end position="67"/>
    </location>
</feature>
<feature type="domain" description="DR2241 stabilising" evidence="2">
    <location>
        <begin position="85"/>
        <end position="193"/>
    </location>
</feature>
<dbReference type="Pfam" id="PF24039">
    <property type="entry name" value="DUF7348"/>
    <property type="match status" value="1"/>
</dbReference>
<dbReference type="Gene3D" id="3.30.1360.190">
    <property type="match status" value="1"/>
</dbReference>
<feature type="domain" description="DR2241 4Fe-4S iron-sulfur cluster binding" evidence="1">
    <location>
        <begin position="194"/>
        <end position="279"/>
    </location>
</feature>
<dbReference type="InterPro" id="IPR041181">
    <property type="entry name" value="DR2241_middle"/>
</dbReference>
<evidence type="ECO:0000259" key="3">
    <source>
        <dbReference type="Pfam" id="PF24039"/>
    </source>
</evidence>
<dbReference type="AlphaFoldDB" id="A0A6B0T6R7"/>
<dbReference type="RefSeq" id="WP_159762697.1">
    <property type="nucleotide sequence ID" value="NZ_WUUT01000001.1"/>
</dbReference>
<evidence type="ECO:0000259" key="1">
    <source>
        <dbReference type="Pfam" id="PF18009"/>
    </source>
</evidence>
<sequence>MTAYVDALVETAPDGVSFDGLTVEFDGAYTYRTPEVELTGLSEPELRELATGSPHVTNWYFWHAVAPQKDDRWAFLRWLEGDDPVPERYDRLEAGRSTEWGQLHITVRLDGDGDRRYRLSHVDDAGADALERYDDPLDARELATYADDGDYRPLKTAPTLRTGWVFPDLGPEELIETVDFFYPATITNWHQERRGELDVSHWRETMARQTGMYGVIETWDRGEGHEHVEWVAESCCRDSQCLKRRVWQYDDETDLGTPGGDGPFPCREPCSLVVTAARRFTKLDAEQAQTYEFELTPSEKEQLEALVDAVADGEVDGVRDADLSDGANRFRARFLRARRFDDEGNLSGQPTEK</sequence>
<dbReference type="Pfam" id="PF18069">
    <property type="entry name" value="DR2241"/>
    <property type="match status" value="1"/>
</dbReference>
<dbReference type="Pfam" id="PF18009">
    <property type="entry name" value="Fer4_23"/>
    <property type="match status" value="1"/>
</dbReference>
<organism evidence="4 5">
    <name type="scientific">Halovenus carboxidivorans</name>
    <dbReference type="NCBI Taxonomy" id="2692199"/>
    <lineage>
        <taxon>Archaea</taxon>
        <taxon>Methanobacteriati</taxon>
        <taxon>Methanobacteriota</taxon>
        <taxon>Stenosarchaea group</taxon>
        <taxon>Halobacteria</taxon>
        <taxon>Halobacteriales</taxon>
        <taxon>Haloarculaceae</taxon>
        <taxon>Halovenus</taxon>
    </lineage>
</organism>
<dbReference type="InterPro" id="IPR041346">
    <property type="entry name" value="DR2241_Fer4"/>
</dbReference>
<name>A0A6B0T6R7_9EURY</name>
<proteinExistence type="predicted"/>
<dbReference type="Gene3D" id="3.30.70.2320">
    <property type="match status" value="1"/>
</dbReference>
<evidence type="ECO:0000313" key="4">
    <source>
        <dbReference type="EMBL" id="MXR50580.1"/>
    </source>
</evidence>
<accession>A0A6B0T6R7</accession>
<evidence type="ECO:0000313" key="5">
    <source>
        <dbReference type="Proteomes" id="UP000466535"/>
    </source>
</evidence>
<dbReference type="EMBL" id="WUUT01000001">
    <property type="protein sequence ID" value="MXR50580.1"/>
    <property type="molecule type" value="Genomic_DNA"/>
</dbReference>
<dbReference type="OrthoDB" id="194676at2157"/>
<keyword evidence="5" id="KW-1185">Reference proteome</keyword>
<dbReference type="Proteomes" id="UP000466535">
    <property type="component" value="Unassembled WGS sequence"/>
</dbReference>